<dbReference type="GO" id="GO:0008757">
    <property type="term" value="F:S-adenosylmethionine-dependent methyltransferase activity"/>
    <property type="evidence" value="ECO:0007669"/>
    <property type="project" value="TreeGrafter"/>
</dbReference>
<dbReference type="PROSITE" id="PS51682">
    <property type="entry name" value="SAM_OMT_I"/>
    <property type="match status" value="1"/>
</dbReference>
<dbReference type="GO" id="GO:0008171">
    <property type="term" value="F:O-methyltransferase activity"/>
    <property type="evidence" value="ECO:0007669"/>
    <property type="project" value="InterPro"/>
</dbReference>
<evidence type="ECO:0000256" key="3">
    <source>
        <dbReference type="ARBA" id="ARBA00022691"/>
    </source>
</evidence>
<evidence type="ECO:0000313" key="4">
    <source>
        <dbReference type="EMBL" id="ROP38401.1"/>
    </source>
</evidence>
<dbReference type="SUPFAM" id="SSF53335">
    <property type="entry name" value="S-adenosyl-L-methionine-dependent methyltransferases"/>
    <property type="match status" value="1"/>
</dbReference>
<keyword evidence="3" id="KW-0949">S-adenosyl-L-methionine</keyword>
<dbReference type="PANTHER" id="PTHR10509">
    <property type="entry name" value="O-METHYLTRANSFERASE-RELATED"/>
    <property type="match status" value="1"/>
</dbReference>
<dbReference type="InterPro" id="IPR050362">
    <property type="entry name" value="Cation-dep_OMT"/>
</dbReference>
<proteinExistence type="predicted"/>
<dbReference type="Gene3D" id="3.40.50.150">
    <property type="entry name" value="Vaccinia Virus protein VP39"/>
    <property type="match status" value="1"/>
</dbReference>
<sequence>MSAGFTRTDARGVSLRAVDAPTREYVEGYLPEDAVTAAARARGAGLGCVPIGSGGGAALRFLAAATQAKAVVEIGTGAGVGALYLLGGMPAAGVLTSIDVEPEHQRAARVAFAEAGIAVSRTRLIMGRALDVLPRLTDGAYDLVFVDAAKSEYPKYLAEGVRLLRPGGVIAFDNVLWHGRVVDPAHRDPDTAAMREVARSVRDDDRLVPVILPLGDGLLVAAKVG</sequence>
<dbReference type="EMBL" id="RJKM01000001">
    <property type="protein sequence ID" value="ROP38401.1"/>
    <property type="molecule type" value="Genomic_DNA"/>
</dbReference>
<dbReference type="AlphaFoldDB" id="A0A3N1H7I9"/>
<gene>
    <name evidence="4" type="ORF">EDD40_3755</name>
</gene>
<organism evidence="4 5">
    <name type="scientific">Saccharothrix texasensis</name>
    <dbReference type="NCBI Taxonomy" id="103734"/>
    <lineage>
        <taxon>Bacteria</taxon>
        <taxon>Bacillati</taxon>
        <taxon>Actinomycetota</taxon>
        <taxon>Actinomycetes</taxon>
        <taxon>Pseudonocardiales</taxon>
        <taxon>Pseudonocardiaceae</taxon>
        <taxon>Saccharothrix</taxon>
    </lineage>
</organism>
<reference evidence="4 5" key="1">
    <citation type="submission" date="2018-11" db="EMBL/GenBank/DDBJ databases">
        <title>Sequencing the genomes of 1000 actinobacteria strains.</title>
        <authorList>
            <person name="Klenk H.-P."/>
        </authorList>
    </citation>
    <scope>NUCLEOTIDE SEQUENCE [LARGE SCALE GENOMIC DNA]</scope>
    <source>
        <strain evidence="4 5">DSM 44231</strain>
    </source>
</reference>
<name>A0A3N1H7I9_9PSEU</name>
<dbReference type="PANTHER" id="PTHR10509:SF85">
    <property type="entry name" value="O-METHYLTRANSFERASE RV1220C-RELATED"/>
    <property type="match status" value="1"/>
</dbReference>
<keyword evidence="2 4" id="KW-0808">Transferase</keyword>
<dbReference type="CDD" id="cd02440">
    <property type="entry name" value="AdoMet_MTases"/>
    <property type="match status" value="1"/>
</dbReference>
<protein>
    <submittedName>
        <fullName evidence="4">Putative O-methyltransferase YrrM</fullName>
    </submittedName>
</protein>
<evidence type="ECO:0000256" key="2">
    <source>
        <dbReference type="ARBA" id="ARBA00022679"/>
    </source>
</evidence>
<keyword evidence="1 4" id="KW-0489">Methyltransferase</keyword>
<accession>A0A3N1H7I9</accession>
<evidence type="ECO:0000313" key="5">
    <source>
        <dbReference type="Proteomes" id="UP000268727"/>
    </source>
</evidence>
<dbReference type="Proteomes" id="UP000268727">
    <property type="component" value="Unassembled WGS sequence"/>
</dbReference>
<dbReference type="Pfam" id="PF01596">
    <property type="entry name" value="Methyltransf_3"/>
    <property type="match status" value="1"/>
</dbReference>
<evidence type="ECO:0000256" key="1">
    <source>
        <dbReference type="ARBA" id="ARBA00022603"/>
    </source>
</evidence>
<dbReference type="InterPro" id="IPR002935">
    <property type="entry name" value="SAM_O-MeTrfase"/>
</dbReference>
<comment type="caution">
    <text evidence="4">The sequence shown here is derived from an EMBL/GenBank/DDBJ whole genome shotgun (WGS) entry which is preliminary data.</text>
</comment>
<dbReference type="GO" id="GO:0032259">
    <property type="term" value="P:methylation"/>
    <property type="evidence" value="ECO:0007669"/>
    <property type="project" value="UniProtKB-KW"/>
</dbReference>
<dbReference type="InterPro" id="IPR029063">
    <property type="entry name" value="SAM-dependent_MTases_sf"/>
</dbReference>
<keyword evidence="5" id="KW-1185">Reference proteome</keyword>